<evidence type="ECO:0000313" key="3">
    <source>
        <dbReference type="Proteomes" id="UP001345219"/>
    </source>
</evidence>
<feature type="region of interest" description="Disordered" evidence="1">
    <location>
        <begin position="98"/>
        <end position="226"/>
    </location>
</feature>
<feature type="compositionally biased region" description="Acidic residues" evidence="1">
    <location>
        <begin position="75"/>
        <end position="84"/>
    </location>
</feature>
<name>A0AAN7JPJ3_9MYRT</name>
<dbReference type="PANTHER" id="PTHR33095">
    <property type="entry name" value="OS07G0619500 PROTEIN"/>
    <property type="match status" value="1"/>
</dbReference>
<evidence type="ECO:0000313" key="2">
    <source>
        <dbReference type="EMBL" id="KAK4751425.1"/>
    </source>
</evidence>
<dbReference type="PANTHER" id="PTHR33095:SF14">
    <property type="entry name" value="AR781"/>
    <property type="match status" value="1"/>
</dbReference>
<protein>
    <submittedName>
        <fullName evidence="2">Uncharacterized protein</fullName>
    </submittedName>
</protein>
<sequence>MEVMIPPTSRDFDFGSGRSTPCGPSTPKRFGEYYFSAPTSPSRMADLYGYIDVELSSSTTGNHHGGSRPKASGEVENEEGEEEDFAFNFYKGSDSTSLSAEELFDGGKIRPLKPPPPQTELAGKSPARSPRSPVRQGKRTDKEDDGGKNKQEQERGRGRAPAGSGGPRAARSLSPYRVSSYPWEEDEKEKRQQQLHPKPKSSHQQGSLPRLPPAAGSSKGDSGSTSKKWKLKDFFLFRSASEGRATDKDPFGKFAGVFKKQEEMKNSNFGWGAADSPGAGSTSRRRRRPGPVSAHELHYTVNKAVSEELKKRTFLPYKQGILGRLAFNPAVHALANGFGSLYR</sequence>
<feature type="compositionally biased region" description="Low complexity" evidence="1">
    <location>
        <begin position="159"/>
        <end position="172"/>
    </location>
</feature>
<dbReference type="Proteomes" id="UP001345219">
    <property type="component" value="Chromosome 4"/>
</dbReference>
<dbReference type="InterPro" id="IPR012442">
    <property type="entry name" value="DUF1645_plant"/>
</dbReference>
<feature type="compositionally biased region" description="Low complexity" evidence="1">
    <location>
        <begin position="216"/>
        <end position="226"/>
    </location>
</feature>
<gene>
    <name evidence="2" type="ORF">SAY87_004907</name>
</gene>
<comment type="caution">
    <text evidence="2">The sequence shown here is derived from an EMBL/GenBank/DDBJ whole genome shotgun (WGS) entry which is preliminary data.</text>
</comment>
<feature type="region of interest" description="Disordered" evidence="1">
    <location>
        <begin position="56"/>
        <end position="84"/>
    </location>
</feature>
<dbReference type="Pfam" id="PF07816">
    <property type="entry name" value="DUF1645"/>
    <property type="match status" value="1"/>
</dbReference>
<dbReference type="EMBL" id="JAXIOK010000017">
    <property type="protein sequence ID" value="KAK4751425.1"/>
    <property type="molecule type" value="Genomic_DNA"/>
</dbReference>
<accession>A0AAN7JPJ3</accession>
<reference evidence="2 3" key="1">
    <citation type="journal article" date="2023" name="Hortic Res">
        <title>Pangenome of water caltrop reveals structural variations and asymmetric subgenome divergence after allopolyploidization.</title>
        <authorList>
            <person name="Zhang X."/>
            <person name="Chen Y."/>
            <person name="Wang L."/>
            <person name="Yuan Y."/>
            <person name="Fang M."/>
            <person name="Shi L."/>
            <person name="Lu R."/>
            <person name="Comes H.P."/>
            <person name="Ma Y."/>
            <person name="Chen Y."/>
            <person name="Huang G."/>
            <person name="Zhou Y."/>
            <person name="Zheng Z."/>
            <person name="Qiu Y."/>
        </authorList>
    </citation>
    <scope>NUCLEOTIDE SEQUENCE [LARGE SCALE GENOMIC DNA]</scope>
    <source>
        <tissue evidence="2">Roots</tissue>
    </source>
</reference>
<organism evidence="2 3">
    <name type="scientific">Trapa incisa</name>
    <dbReference type="NCBI Taxonomy" id="236973"/>
    <lineage>
        <taxon>Eukaryota</taxon>
        <taxon>Viridiplantae</taxon>
        <taxon>Streptophyta</taxon>
        <taxon>Embryophyta</taxon>
        <taxon>Tracheophyta</taxon>
        <taxon>Spermatophyta</taxon>
        <taxon>Magnoliopsida</taxon>
        <taxon>eudicotyledons</taxon>
        <taxon>Gunneridae</taxon>
        <taxon>Pentapetalae</taxon>
        <taxon>rosids</taxon>
        <taxon>malvids</taxon>
        <taxon>Myrtales</taxon>
        <taxon>Lythraceae</taxon>
        <taxon>Trapa</taxon>
    </lineage>
</organism>
<feature type="region of interest" description="Disordered" evidence="1">
    <location>
        <begin position="266"/>
        <end position="294"/>
    </location>
</feature>
<feature type="compositionally biased region" description="Basic and acidic residues" evidence="1">
    <location>
        <begin position="138"/>
        <end position="157"/>
    </location>
</feature>
<evidence type="ECO:0000256" key="1">
    <source>
        <dbReference type="SAM" id="MobiDB-lite"/>
    </source>
</evidence>
<feature type="region of interest" description="Disordered" evidence="1">
    <location>
        <begin position="1"/>
        <end position="26"/>
    </location>
</feature>
<keyword evidence="3" id="KW-1185">Reference proteome</keyword>
<dbReference type="AlphaFoldDB" id="A0AAN7JPJ3"/>
<proteinExistence type="predicted"/>